<proteinExistence type="predicted"/>
<keyword evidence="10" id="KW-1185">Reference proteome</keyword>
<comment type="subcellular location">
    <subcellularLocation>
        <location evidence="2">Cell membrane</location>
        <topology evidence="2">Peripheral membrane protein</topology>
    </subcellularLocation>
    <subcellularLocation>
        <location evidence="3">Cytoplasm</location>
    </subcellularLocation>
    <subcellularLocation>
        <location evidence="1">Nucleus</location>
    </subcellularLocation>
</comment>
<dbReference type="GO" id="GO:0005634">
    <property type="term" value="C:nucleus"/>
    <property type="evidence" value="ECO:0007669"/>
    <property type="project" value="UniProtKB-SubCell"/>
</dbReference>
<name>A0A6J2W4D1_CHACN</name>
<evidence type="ECO:0000256" key="4">
    <source>
        <dbReference type="ARBA" id="ARBA00022475"/>
    </source>
</evidence>
<evidence type="ECO:0000256" key="2">
    <source>
        <dbReference type="ARBA" id="ARBA00004202"/>
    </source>
</evidence>
<accession>A0A6J2W4D1</accession>
<sequence>MQHTSCTEDRIQHALERCLDGLQCSDSTAWNAGRCMNRWSLEELVKRDPENFLILLQQILQKTREVQEKCQYELVAPLTLMFESTLLQTPFLPPDGELLKEASEVFHGFLTWPEPYCGVCRNLLSTLHQELRAPGISYHRLMREEQGLTTSTHRSKTITVLLMNTSEVPPEFLSVAEQLNGLQPCPEETIITLIKHAYQANLGTKYPLQNISNALQSRGIEELRQILSTVTRLLETSATTADLSKARSHVVKGLEELREELGIQASNGRKSDGMLQTLRMATAKCYMFYWDKDNFDVLNDLPEAEYELGAHQTSNGLGEEDEDDEEEDEDEDLEEMEEFVINGTANHRASTFSTVSSLSTASKDSMFSTLSVASSEYSPLSTLSSSQASGTDSDFCEEAEEEGTPERSPVSTGKSKTGGRISKRLSRLFKPRSNLCRAKSLGTPEAKELVTAVRSQRSNSLPQQVQLHNSELGLSPGPLGQLRHVCYRRRPILSSDEDVETGGGCTLLRVVVFGADHMAGRVARAYSRLRRRERTCPRLSRAFKLRFFFIPVRRDTNSLASMSQLSLTPLRGAASTTDLSVGSSEDSTNDIAQLLGMLDPWYERNTLSLLNLPINVVCQQTSKIETDSYDDSSEERLPILADLILYYCRHATRPALIQLYQAELTLAGGEKRNEVFIHSLELGHTAGTRAIKAMGAASKRFGIDGDREAVPLSLEVVYNKVVVSGRSQRIKAEKVCTSINLTKACKNPEELDSKMECLQLTMTEVLKRQNSKSKKGYNQQITTTKVKVDKVQVSGAGSTTFAVCLDQDEKKILQSVTRCDVSVCYKPESCKDWTRGRTLWSQIQPLHPTFCSLLCLPIATFSGPQP</sequence>
<dbReference type="GO" id="GO:0007186">
    <property type="term" value="P:G protein-coupled receptor signaling pathway"/>
    <property type="evidence" value="ECO:0007669"/>
    <property type="project" value="TreeGrafter"/>
</dbReference>
<feature type="compositionally biased region" description="Acidic residues" evidence="9">
    <location>
        <begin position="394"/>
        <end position="403"/>
    </location>
</feature>
<dbReference type="GO" id="GO:0005944">
    <property type="term" value="C:phosphatidylinositol 3-kinase complex, class IB"/>
    <property type="evidence" value="ECO:0007669"/>
    <property type="project" value="InterPro"/>
</dbReference>
<dbReference type="GeneID" id="115818863"/>
<keyword evidence="7" id="KW-0539">Nucleus</keyword>
<dbReference type="Proteomes" id="UP000504632">
    <property type="component" value="Chromosome 8"/>
</dbReference>
<dbReference type="PANTHER" id="PTHR15593">
    <property type="entry name" value="PHOSPHATIDYLINOSITOL 3-KINASE REGULATORY SUBUNIT"/>
    <property type="match status" value="1"/>
</dbReference>
<dbReference type="GO" id="GO:0005737">
    <property type="term" value="C:cytoplasm"/>
    <property type="evidence" value="ECO:0007669"/>
    <property type="project" value="UniProtKB-SubCell"/>
</dbReference>
<evidence type="ECO:0000256" key="3">
    <source>
        <dbReference type="ARBA" id="ARBA00004496"/>
    </source>
</evidence>
<dbReference type="AlphaFoldDB" id="A0A6J2W4D1"/>
<feature type="compositionally biased region" description="Acidic residues" evidence="9">
    <location>
        <begin position="318"/>
        <end position="334"/>
    </location>
</feature>
<evidence type="ECO:0000256" key="5">
    <source>
        <dbReference type="ARBA" id="ARBA00022490"/>
    </source>
</evidence>
<evidence type="ECO:0000256" key="6">
    <source>
        <dbReference type="ARBA" id="ARBA00023136"/>
    </source>
</evidence>
<dbReference type="CTD" id="23533"/>
<feature type="region of interest" description="Disordered" evidence="9">
    <location>
        <begin position="309"/>
        <end position="334"/>
    </location>
</feature>
<evidence type="ECO:0000256" key="8">
    <source>
        <dbReference type="ARBA" id="ARBA00040195"/>
    </source>
</evidence>
<keyword evidence="6" id="KW-0472">Membrane</keyword>
<feature type="compositionally biased region" description="Low complexity" evidence="9">
    <location>
        <begin position="378"/>
        <end position="393"/>
    </location>
</feature>
<keyword evidence="4" id="KW-1003">Cell membrane</keyword>
<protein>
    <recommendedName>
        <fullName evidence="8">Phosphoinositide 3-kinase regulatory subunit 5</fullName>
    </recommendedName>
</protein>
<reference evidence="11" key="1">
    <citation type="submission" date="2025-08" db="UniProtKB">
        <authorList>
            <consortium name="RefSeq"/>
        </authorList>
    </citation>
    <scope>IDENTIFICATION</scope>
</reference>
<evidence type="ECO:0000313" key="10">
    <source>
        <dbReference type="Proteomes" id="UP000504632"/>
    </source>
</evidence>
<dbReference type="InParanoid" id="A0A6J2W4D1"/>
<evidence type="ECO:0000256" key="1">
    <source>
        <dbReference type="ARBA" id="ARBA00004123"/>
    </source>
</evidence>
<dbReference type="GO" id="GO:0005886">
    <property type="term" value="C:plasma membrane"/>
    <property type="evidence" value="ECO:0007669"/>
    <property type="project" value="UniProtKB-SubCell"/>
</dbReference>
<dbReference type="RefSeq" id="XP_030638221.1">
    <property type="nucleotide sequence ID" value="XM_030782361.1"/>
</dbReference>
<organism evidence="10 11">
    <name type="scientific">Chanos chanos</name>
    <name type="common">Milkfish</name>
    <name type="synonym">Mugil chanos</name>
    <dbReference type="NCBI Taxonomy" id="29144"/>
    <lineage>
        <taxon>Eukaryota</taxon>
        <taxon>Metazoa</taxon>
        <taxon>Chordata</taxon>
        <taxon>Craniata</taxon>
        <taxon>Vertebrata</taxon>
        <taxon>Euteleostomi</taxon>
        <taxon>Actinopterygii</taxon>
        <taxon>Neopterygii</taxon>
        <taxon>Teleostei</taxon>
        <taxon>Ostariophysi</taxon>
        <taxon>Gonorynchiformes</taxon>
        <taxon>Chanidae</taxon>
        <taxon>Chanos</taxon>
    </lineage>
</organism>
<evidence type="ECO:0000256" key="7">
    <source>
        <dbReference type="ARBA" id="ARBA00023242"/>
    </source>
</evidence>
<dbReference type="OrthoDB" id="9932678at2759"/>
<dbReference type="Pfam" id="PF10486">
    <property type="entry name" value="PI3K_1B_p101"/>
    <property type="match status" value="1"/>
</dbReference>
<dbReference type="PANTHER" id="PTHR15593:SF2">
    <property type="entry name" value="PHOSPHOINOSITIDE 3-KINASE REGULATORY SUBUNIT 5"/>
    <property type="match status" value="1"/>
</dbReference>
<keyword evidence="5" id="KW-0963">Cytoplasm</keyword>
<dbReference type="InterPro" id="IPR019522">
    <property type="entry name" value="PIK3R5/6"/>
</dbReference>
<feature type="region of interest" description="Disordered" evidence="9">
    <location>
        <begin position="378"/>
        <end position="421"/>
    </location>
</feature>
<dbReference type="GO" id="GO:0046935">
    <property type="term" value="F:1-phosphatidylinositol-3-kinase regulator activity"/>
    <property type="evidence" value="ECO:0007669"/>
    <property type="project" value="InterPro"/>
</dbReference>
<evidence type="ECO:0000256" key="9">
    <source>
        <dbReference type="SAM" id="MobiDB-lite"/>
    </source>
</evidence>
<evidence type="ECO:0000313" key="11">
    <source>
        <dbReference type="RefSeq" id="XP_030638221.1"/>
    </source>
</evidence>
<gene>
    <name evidence="11" type="primary">pik3r5</name>
</gene>